<evidence type="ECO:0000256" key="3">
    <source>
        <dbReference type="ARBA" id="ARBA00022840"/>
    </source>
</evidence>
<sequence>MSGHIVVIHRWRDRHAHYEDYLDHRAHRVTYVTTETALDSVPVRAAAVDVVPATDDPDAVWRAVSGLRARFGAPERVVALNEGDLDTAALVRERLGCAGQTPGTLARFRDKLVMNRTVEGAGIPVPAFADAPDEAAVRAFADRHGWPVVVKPRRGTASRGVVLLESPADLPSLRTLPPEPRLVQEFCADAVFHIDGLWTGDGLGPWRASRYVNTCVDFTRGEALGSVEVDDPDLLASLSGFTDRVARALGPEPWVFHLEAFVGTSPDGRRTVRFLEAGYRVGGAEIPFVWREVHGIDLMHAAADVQLGRRPALPVPDRWRTGGWLLVPSPVPAPCRVTSWALPEAPSPDEGPYASVIPAVGHVVPQVGGYEHVGARFRFRGESSGDVEKAVLRTAAQFRLECVPAGTNRGGGRAVCGLDR</sequence>
<dbReference type="RefSeq" id="WP_093659133.1">
    <property type="nucleotide sequence ID" value="NZ_FOET01000005.1"/>
</dbReference>
<keyword evidence="1" id="KW-0436">Ligase</keyword>
<feature type="domain" description="ATP-grasp" evidence="5">
    <location>
        <begin position="115"/>
        <end position="307"/>
    </location>
</feature>
<reference evidence="6 7" key="1">
    <citation type="submission" date="2016-10" db="EMBL/GenBank/DDBJ databases">
        <authorList>
            <person name="de Groot N.N."/>
        </authorList>
    </citation>
    <scope>NUCLEOTIDE SEQUENCE [LARGE SCALE GENOMIC DNA]</scope>
    <source>
        <strain evidence="6 7">CGMCC 4.3519</strain>
    </source>
</reference>
<evidence type="ECO:0000313" key="6">
    <source>
        <dbReference type="EMBL" id="SEQ29724.1"/>
    </source>
</evidence>
<keyword evidence="3 4" id="KW-0067">ATP-binding</keyword>
<dbReference type="PANTHER" id="PTHR43585:SF2">
    <property type="entry name" value="ATP-GRASP ENZYME FSQD"/>
    <property type="match status" value="1"/>
</dbReference>
<dbReference type="Gene3D" id="3.40.50.20">
    <property type="match status" value="1"/>
</dbReference>
<organism evidence="6 7">
    <name type="scientific">Streptomyces radiopugnans</name>
    <dbReference type="NCBI Taxonomy" id="403935"/>
    <lineage>
        <taxon>Bacteria</taxon>
        <taxon>Bacillati</taxon>
        <taxon>Actinomycetota</taxon>
        <taxon>Actinomycetes</taxon>
        <taxon>Kitasatosporales</taxon>
        <taxon>Streptomycetaceae</taxon>
        <taxon>Streptomyces</taxon>
    </lineage>
</organism>
<keyword evidence="7" id="KW-1185">Reference proteome</keyword>
<dbReference type="GO" id="GO:0046872">
    <property type="term" value="F:metal ion binding"/>
    <property type="evidence" value="ECO:0007669"/>
    <property type="project" value="InterPro"/>
</dbReference>
<accession>A0A1H9EVK5</accession>
<evidence type="ECO:0000256" key="2">
    <source>
        <dbReference type="ARBA" id="ARBA00022741"/>
    </source>
</evidence>
<dbReference type="InterPro" id="IPR011761">
    <property type="entry name" value="ATP-grasp"/>
</dbReference>
<gene>
    <name evidence="6" type="ORF">SAMN05216481_105327</name>
</gene>
<dbReference type="GO" id="GO:0016874">
    <property type="term" value="F:ligase activity"/>
    <property type="evidence" value="ECO:0007669"/>
    <property type="project" value="UniProtKB-KW"/>
</dbReference>
<dbReference type="PANTHER" id="PTHR43585">
    <property type="entry name" value="FUMIPYRROLE BIOSYNTHESIS PROTEIN C"/>
    <property type="match status" value="1"/>
</dbReference>
<evidence type="ECO:0000259" key="5">
    <source>
        <dbReference type="PROSITE" id="PS50975"/>
    </source>
</evidence>
<keyword evidence="2 4" id="KW-0547">Nucleotide-binding</keyword>
<dbReference type="PROSITE" id="PS50975">
    <property type="entry name" value="ATP_GRASP"/>
    <property type="match status" value="1"/>
</dbReference>
<dbReference type="Proteomes" id="UP000199055">
    <property type="component" value="Unassembled WGS sequence"/>
</dbReference>
<dbReference type="InterPro" id="IPR052032">
    <property type="entry name" value="ATP-dep_AA_Ligase"/>
</dbReference>
<dbReference type="GO" id="GO:0005524">
    <property type="term" value="F:ATP binding"/>
    <property type="evidence" value="ECO:0007669"/>
    <property type="project" value="UniProtKB-UniRule"/>
</dbReference>
<evidence type="ECO:0000256" key="1">
    <source>
        <dbReference type="ARBA" id="ARBA00022598"/>
    </source>
</evidence>
<dbReference type="Gene3D" id="3.30.1490.20">
    <property type="entry name" value="ATP-grasp fold, A domain"/>
    <property type="match status" value="1"/>
</dbReference>
<proteinExistence type="predicted"/>
<dbReference type="Gene3D" id="3.30.470.20">
    <property type="entry name" value="ATP-grasp fold, B domain"/>
    <property type="match status" value="1"/>
</dbReference>
<dbReference type="STRING" id="403935.SAMN05216481_105327"/>
<dbReference type="SUPFAM" id="SSF56059">
    <property type="entry name" value="Glutathione synthetase ATP-binding domain-like"/>
    <property type="match status" value="1"/>
</dbReference>
<dbReference type="InterPro" id="IPR013815">
    <property type="entry name" value="ATP_grasp_subdomain_1"/>
</dbReference>
<evidence type="ECO:0000313" key="7">
    <source>
        <dbReference type="Proteomes" id="UP000199055"/>
    </source>
</evidence>
<evidence type="ECO:0000256" key="4">
    <source>
        <dbReference type="PROSITE-ProRule" id="PRU00409"/>
    </source>
</evidence>
<protein>
    <submittedName>
        <fullName evidence="6">Biotin carboxylase</fullName>
    </submittedName>
</protein>
<name>A0A1H9EVK5_9ACTN</name>
<dbReference type="EMBL" id="FOET01000005">
    <property type="protein sequence ID" value="SEQ29724.1"/>
    <property type="molecule type" value="Genomic_DNA"/>
</dbReference>
<dbReference type="AlphaFoldDB" id="A0A1H9EVK5"/>